<protein>
    <submittedName>
        <fullName evidence="2">Uncharacterized protein</fullName>
    </submittedName>
</protein>
<gene>
    <name evidence="2" type="ORF">CB5_LOCUS14989</name>
</gene>
<name>A0A6V7PM80_ANACO</name>
<feature type="compositionally biased region" description="Low complexity" evidence="1">
    <location>
        <begin position="333"/>
        <end position="345"/>
    </location>
</feature>
<feature type="region of interest" description="Disordered" evidence="1">
    <location>
        <begin position="209"/>
        <end position="249"/>
    </location>
</feature>
<reference evidence="2" key="1">
    <citation type="submission" date="2020-07" db="EMBL/GenBank/DDBJ databases">
        <authorList>
            <person name="Lin J."/>
        </authorList>
    </citation>
    <scope>NUCLEOTIDE SEQUENCE</scope>
</reference>
<proteinExistence type="predicted"/>
<accession>A0A6V7PM80</accession>
<organism evidence="2">
    <name type="scientific">Ananas comosus var. bracteatus</name>
    <name type="common">red pineapple</name>
    <dbReference type="NCBI Taxonomy" id="296719"/>
    <lineage>
        <taxon>Eukaryota</taxon>
        <taxon>Viridiplantae</taxon>
        <taxon>Streptophyta</taxon>
        <taxon>Embryophyta</taxon>
        <taxon>Tracheophyta</taxon>
        <taxon>Spermatophyta</taxon>
        <taxon>Magnoliopsida</taxon>
        <taxon>Liliopsida</taxon>
        <taxon>Poales</taxon>
        <taxon>Bromeliaceae</taxon>
        <taxon>Bromelioideae</taxon>
        <taxon>Ananas</taxon>
    </lineage>
</organism>
<feature type="region of interest" description="Disordered" evidence="1">
    <location>
        <begin position="262"/>
        <end position="359"/>
    </location>
</feature>
<dbReference type="EMBL" id="LR862149">
    <property type="protein sequence ID" value="CAD1831778.1"/>
    <property type="molecule type" value="Genomic_DNA"/>
</dbReference>
<evidence type="ECO:0000256" key="1">
    <source>
        <dbReference type="SAM" id="MobiDB-lite"/>
    </source>
</evidence>
<feature type="compositionally biased region" description="Low complexity" evidence="1">
    <location>
        <begin position="276"/>
        <end position="289"/>
    </location>
</feature>
<dbReference type="PANTHER" id="PTHR10775">
    <property type="entry name" value="OS08G0208400 PROTEIN"/>
    <property type="match status" value="1"/>
</dbReference>
<dbReference type="PANTHER" id="PTHR10775:SF182">
    <property type="entry name" value="TRANSPOSON, EN_SPM-LIKE, TRANSPOSASE-ASSOCIATED DOMAIN PROTEIN-RELATED"/>
    <property type="match status" value="1"/>
</dbReference>
<dbReference type="AlphaFoldDB" id="A0A6V7PM80"/>
<sequence>MHDFDNTDVHDDIRGMLNEAFGIFHEPDEKIAQQEYMSNKEPNEEAKKFYKLVDDLEQELYPGCKKFSKLSFIVRLFHLKCLNGWTNSSFTALLTLIKEALPDGETLPNLFYEAKKIINNLGLWYKIIDACPNDCQLYYKGTATASSCNICGASRLDFVANLWSIEVNQNRSFVVSEVLIALVQSVCKSDRRIYGDRTLIEERSVLAKRPGAAPPADPPPGFHHAPATFPADRRRHRAPPPPGAAAAAPAVCCNPGRAWPSGVAAAASAPPPPGNPLADIPRARAPLPAGRRRPDAPPSPPRPAAAAQPEPRLLLFTVSFPRRRRLGPHPRSPSDLLPPSSAVPDLPRPPPWPEKPAEPELLSCGLGLLRRRRRRRFSSPTEVSRVFLTSPAPASGPRARRRAAGSRPEQGCSGQARNRTLFGVFVVLGFPSLPDLYGREHDDPGKLLIIVLTLVSVGKAPFPCFGDVAPFQPFWLLFRVCACFFGDLRLFRCLRSVWEFVMTAGLIVHGPLAFAEIALPDPVSTPRLHRLAVPTGRGDMFTCSHLPHHFSGIAGDEFWDET</sequence>
<evidence type="ECO:0000313" key="2">
    <source>
        <dbReference type="EMBL" id="CAD1831778.1"/>
    </source>
</evidence>
<feature type="region of interest" description="Disordered" evidence="1">
    <location>
        <begin position="388"/>
        <end position="414"/>
    </location>
</feature>
<feature type="compositionally biased region" description="Pro residues" evidence="1">
    <location>
        <begin position="212"/>
        <end position="221"/>
    </location>
</feature>